<evidence type="ECO:0000313" key="4">
    <source>
        <dbReference type="EMBL" id="KAA4529388.1"/>
    </source>
</evidence>
<organism evidence="4 5">
    <name type="scientific">Bacteroides ovatus</name>
    <dbReference type="NCBI Taxonomy" id="28116"/>
    <lineage>
        <taxon>Bacteria</taxon>
        <taxon>Pseudomonadati</taxon>
        <taxon>Bacteroidota</taxon>
        <taxon>Bacteroidia</taxon>
        <taxon>Bacteroidales</taxon>
        <taxon>Bacteroidaceae</taxon>
        <taxon>Bacteroides</taxon>
    </lineage>
</organism>
<dbReference type="PANTHER" id="PTHR13778:SF47">
    <property type="entry name" value="LIPOPOLYSACCHARIDE 1,3-GALACTOSYLTRANSFERASE"/>
    <property type="match status" value="1"/>
</dbReference>
<dbReference type="AlphaFoldDB" id="A0A5M5LYU5"/>
<dbReference type="GO" id="GO:0046872">
    <property type="term" value="F:metal ion binding"/>
    <property type="evidence" value="ECO:0007669"/>
    <property type="project" value="UniProtKB-KW"/>
</dbReference>
<keyword evidence="2 4" id="KW-0808">Transferase</keyword>
<comment type="caution">
    <text evidence="4">The sequence shown here is derived from an EMBL/GenBank/DDBJ whole genome shotgun (WGS) entry which is preliminary data.</text>
</comment>
<dbReference type="InterPro" id="IPR029044">
    <property type="entry name" value="Nucleotide-diphossugar_trans"/>
</dbReference>
<dbReference type="Proteomes" id="UP000478493">
    <property type="component" value="Unassembled WGS sequence"/>
</dbReference>
<evidence type="ECO:0000313" key="5">
    <source>
        <dbReference type="Proteomes" id="UP000478493"/>
    </source>
</evidence>
<dbReference type="InterPro" id="IPR050748">
    <property type="entry name" value="Glycosyltrans_8_dom-fam"/>
</dbReference>
<dbReference type="CDD" id="cd04194">
    <property type="entry name" value="GT8_A4GalT_like"/>
    <property type="match status" value="1"/>
</dbReference>
<gene>
    <name evidence="4" type="ORF">F3B85_21950</name>
</gene>
<reference evidence="4 5" key="1">
    <citation type="journal article" date="2019" name="Nat. Med.">
        <title>A library of human gut bacterial isolates paired with longitudinal multiomics data enables mechanistic microbiome research.</title>
        <authorList>
            <person name="Poyet M."/>
            <person name="Groussin M."/>
            <person name="Gibbons S.M."/>
            <person name="Avila-Pacheco J."/>
            <person name="Jiang X."/>
            <person name="Kearney S.M."/>
            <person name="Perrotta A.R."/>
            <person name="Berdy B."/>
            <person name="Zhao S."/>
            <person name="Lieberman T.D."/>
            <person name="Swanson P.K."/>
            <person name="Smith M."/>
            <person name="Roesemann S."/>
            <person name="Alexander J.E."/>
            <person name="Rich S.A."/>
            <person name="Livny J."/>
            <person name="Vlamakis H."/>
            <person name="Clish C."/>
            <person name="Bullock K."/>
            <person name="Deik A."/>
            <person name="Scott J."/>
            <person name="Pierce K.A."/>
            <person name="Xavier R.J."/>
            <person name="Alm E.J."/>
        </authorList>
    </citation>
    <scope>NUCLEOTIDE SEQUENCE [LARGE SCALE GENOMIC DNA]</scope>
    <source>
        <strain evidence="4 5">BIOML-A41</strain>
    </source>
</reference>
<accession>A0A5M5LYU5</accession>
<keyword evidence="3" id="KW-0479">Metal-binding</keyword>
<dbReference type="EMBL" id="VWGP01000021">
    <property type="protein sequence ID" value="KAA4529388.1"/>
    <property type="molecule type" value="Genomic_DNA"/>
</dbReference>
<keyword evidence="1" id="KW-0328">Glycosyltransferase</keyword>
<dbReference type="Pfam" id="PF01501">
    <property type="entry name" value="Glyco_transf_8"/>
    <property type="match status" value="1"/>
</dbReference>
<dbReference type="SUPFAM" id="SSF53448">
    <property type="entry name" value="Nucleotide-diphospho-sugar transferases"/>
    <property type="match status" value="1"/>
</dbReference>
<dbReference type="RefSeq" id="WP_049703020.1">
    <property type="nucleotide sequence ID" value="NZ_CAKJZH010000002.1"/>
</dbReference>
<evidence type="ECO:0000256" key="3">
    <source>
        <dbReference type="ARBA" id="ARBA00022723"/>
    </source>
</evidence>
<sequence length="307" mass="36144">MVNPYYIVCVSNEDYVQHTAVMLCSLFETNRDKSFQVYFLTTGILKESACKLSVLCSNYGNTFIIRNCATNDIIDLPVGQWNIIMYLKLFIPHVLPLEVERCLFLDVDMIINADIKSLYEIDLQNKVLAAAEDIPDCVTYKPRLHLQVEDLYINSGVMVCDLLQWRAMELQRPIFEFVRTVADKINNEQDVIAMYFKGKITSLPIKWNMTTFYFRRQPKIFNKYLPQLIDARKAPGIIHFACPIKPWFRDCQHPYKILYKRYLLMTDWKEYKFPIFEQMTAWGRTKRIVRNFLNCVGVMNDAGYNIK</sequence>
<evidence type="ECO:0000256" key="1">
    <source>
        <dbReference type="ARBA" id="ARBA00022676"/>
    </source>
</evidence>
<dbReference type="PANTHER" id="PTHR13778">
    <property type="entry name" value="GLYCOSYLTRANSFERASE 8 DOMAIN-CONTAINING PROTEIN"/>
    <property type="match status" value="1"/>
</dbReference>
<dbReference type="InterPro" id="IPR002495">
    <property type="entry name" value="Glyco_trans_8"/>
</dbReference>
<proteinExistence type="predicted"/>
<name>A0A5M5LYU5_BACOV</name>
<evidence type="ECO:0000256" key="2">
    <source>
        <dbReference type="ARBA" id="ARBA00022679"/>
    </source>
</evidence>
<dbReference type="Gene3D" id="3.90.550.10">
    <property type="entry name" value="Spore Coat Polysaccharide Biosynthesis Protein SpsA, Chain A"/>
    <property type="match status" value="1"/>
</dbReference>
<dbReference type="GO" id="GO:0016757">
    <property type="term" value="F:glycosyltransferase activity"/>
    <property type="evidence" value="ECO:0007669"/>
    <property type="project" value="UniProtKB-KW"/>
</dbReference>
<protein>
    <submittedName>
        <fullName evidence="4">Glycosyltransferase family 8 protein</fullName>
    </submittedName>
</protein>